<dbReference type="EMBL" id="CP032419">
    <property type="protein sequence ID" value="AYC33743.1"/>
    <property type="molecule type" value="Genomic_DNA"/>
</dbReference>
<dbReference type="SUPFAM" id="SSF53639">
    <property type="entry name" value="AraD/HMP-PK domain-like"/>
    <property type="match status" value="1"/>
</dbReference>
<dbReference type="Proteomes" id="UP000265560">
    <property type="component" value="Chromosome"/>
</dbReference>
<dbReference type="InterPro" id="IPR001303">
    <property type="entry name" value="Aldolase_II/adducin_N"/>
</dbReference>
<dbReference type="Gene3D" id="3.40.225.10">
    <property type="entry name" value="Class II aldolase/adducin N-terminal domain"/>
    <property type="match status" value="1"/>
</dbReference>
<dbReference type="GO" id="GO:0005996">
    <property type="term" value="P:monosaccharide metabolic process"/>
    <property type="evidence" value="ECO:0007669"/>
    <property type="project" value="UniProtKB-ARBA"/>
</dbReference>
<organism evidence="3 4">
    <name type="scientific">Pseudomonas cavernae</name>
    <dbReference type="NCBI Taxonomy" id="2320867"/>
    <lineage>
        <taxon>Bacteria</taxon>
        <taxon>Pseudomonadati</taxon>
        <taxon>Pseudomonadota</taxon>
        <taxon>Gammaproteobacteria</taxon>
        <taxon>Pseudomonadales</taxon>
        <taxon>Pseudomonadaceae</taxon>
        <taxon>Pseudomonas</taxon>
    </lineage>
</organism>
<dbReference type="RefSeq" id="WP_119894398.1">
    <property type="nucleotide sequence ID" value="NZ_CP032419.1"/>
</dbReference>
<dbReference type="KEGG" id="pcav:D3880_15885"/>
<name>A0A385Z6Z7_9PSED</name>
<dbReference type="GO" id="GO:0051015">
    <property type="term" value="F:actin filament binding"/>
    <property type="evidence" value="ECO:0007669"/>
    <property type="project" value="TreeGrafter"/>
</dbReference>
<dbReference type="AlphaFoldDB" id="A0A385Z6Z7"/>
<evidence type="ECO:0000259" key="2">
    <source>
        <dbReference type="SMART" id="SM01007"/>
    </source>
</evidence>
<evidence type="ECO:0000313" key="3">
    <source>
        <dbReference type="EMBL" id="AYC33743.1"/>
    </source>
</evidence>
<dbReference type="GO" id="GO:0005856">
    <property type="term" value="C:cytoskeleton"/>
    <property type="evidence" value="ECO:0007669"/>
    <property type="project" value="TreeGrafter"/>
</dbReference>
<dbReference type="InterPro" id="IPR051017">
    <property type="entry name" value="Aldolase-II_Adducin_sf"/>
</dbReference>
<dbReference type="NCBIfam" id="NF005451">
    <property type="entry name" value="PRK07044.1"/>
    <property type="match status" value="1"/>
</dbReference>
<dbReference type="PANTHER" id="PTHR10672">
    <property type="entry name" value="ADDUCIN"/>
    <property type="match status" value="1"/>
</dbReference>
<dbReference type="OrthoDB" id="8859181at2"/>
<sequence length="256" mass="28187">MTDLHKIASPVRDREALEWQARVDLAACYRLVELFGWSDLIATHISARVPGTTDEFLINPFGMTFDEIRASDLIRIDLDGNQIGNSPYSANKAGFTIHSAVHQVRHDAACVIHLHTTDGVAVSALAEGLLPLSQTAMFLTGDVAYHDYEGPALNLAERERLQRDLGGKHLMILRNHGTLAVGASVAEAFVRMHMLERACAAQVRALSMGRPLNKASDEARATTESMCMTGMFGRYGQLAWPALLRKLDRQMPGYDT</sequence>
<evidence type="ECO:0000256" key="1">
    <source>
        <dbReference type="ARBA" id="ARBA00037961"/>
    </source>
</evidence>
<proteinExistence type="inferred from homology"/>
<gene>
    <name evidence="3" type="ORF">D3880_15885</name>
</gene>
<dbReference type="SMART" id="SM01007">
    <property type="entry name" value="Aldolase_II"/>
    <property type="match status" value="1"/>
</dbReference>
<dbReference type="InterPro" id="IPR036409">
    <property type="entry name" value="Aldolase_II/adducin_N_sf"/>
</dbReference>
<protein>
    <submittedName>
        <fullName evidence="3">Class II aldolase/adducin family protein</fullName>
    </submittedName>
</protein>
<reference evidence="4" key="1">
    <citation type="submission" date="2018-09" db="EMBL/GenBank/DDBJ databases">
        <authorList>
            <person name="Zhu H."/>
        </authorList>
    </citation>
    <scope>NUCLEOTIDE SEQUENCE [LARGE SCALE GENOMIC DNA]</scope>
    <source>
        <strain evidence="4">K2W31S-8</strain>
    </source>
</reference>
<dbReference type="PANTHER" id="PTHR10672:SF3">
    <property type="entry name" value="PROTEIN HU-LI TAI SHAO"/>
    <property type="match status" value="1"/>
</dbReference>
<accession>A0A385Z6Z7</accession>
<keyword evidence="4" id="KW-1185">Reference proteome</keyword>
<dbReference type="Pfam" id="PF00596">
    <property type="entry name" value="Aldolase_II"/>
    <property type="match status" value="1"/>
</dbReference>
<evidence type="ECO:0000313" key="4">
    <source>
        <dbReference type="Proteomes" id="UP000265560"/>
    </source>
</evidence>
<comment type="similarity">
    <text evidence="1">Belongs to the aldolase class II family.</text>
</comment>
<feature type="domain" description="Class II aldolase/adducin N-terminal" evidence="2">
    <location>
        <begin position="23"/>
        <end position="203"/>
    </location>
</feature>